<reference evidence="2 5" key="2">
    <citation type="journal article" date="2014" name="BMC Genomics">
        <title>An improved genome release (version Mt4.0) for the model legume Medicago truncatula.</title>
        <authorList>
            <person name="Tang H."/>
            <person name="Krishnakumar V."/>
            <person name="Bidwell S."/>
            <person name="Rosen B."/>
            <person name="Chan A."/>
            <person name="Zhou S."/>
            <person name="Gentzbittel L."/>
            <person name="Childs K.L."/>
            <person name="Yandell M."/>
            <person name="Gundlach H."/>
            <person name="Mayer K.F."/>
            <person name="Schwartz D.C."/>
            <person name="Town C.D."/>
        </authorList>
    </citation>
    <scope>GENOME REANNOTATION</scope>
    <source>
        <strain evidence="2">A17</strain>
        <strain evidence="4 5">cv. Jemalong A17</strain>
    </source>
</reference>
<dbReference type="OrthoDB" id="838391at2759"/>
<dbReference type="Gramene" id="rna47019">
    <property type="protein sequence ID" value="RHN40805.1"/>
    <property type="gene ID" value="gene47019"/>
</dbReference>
<protein>
    <submittedName>
        <fullName evidence="3">Putative small auxin-up RNA</fullName>
    </submittedName>
    <submittedName>
        <fullName evidence="2">SAUR-like auxin-responsive family protein</fullName>
    </submittedName>
</protein>
<evidence type="ECO:0000313" key="4">
    <source>
        <dbReference type="EnsemblPlants" id="KEH19484"/>
    </source>
</evidence>
<reference evidence="4" key="3">
    <citation type="submission" date="2015-04" db="UniProtKB">
        <authorList>
            <consortium name="EnsemblPlants"/>
        </authorList>
    </citation>
    <scope>IDENTIFICATION</scope>
    <source>
        <strain evidence="4">cv. Jemalong A17</strain>
    </source>
</reference>
<dbReference type="KEGG" id="mtr:25502470"/>
<keyword evidence="5" id="KW-1185">Reference proteome</keyword>
<dbReference type="HOGENOM" id="CLU_098106_7_2_1"/>
<dbReference type="GO" id="GO:0009733">
    <property type="term" value="P:response to auxin"/>
    <property type="evidence" value="ECO:0007669"/>
    <property type="project" value="InterPro"/>
</dbReference>
<evidence type="ECO:0000313" key="6">
    <source>
        <dbReference type="Proteomes" id="UP000265566"/>
    </source>
</evidence>
<dbReference type="EMBL" id="CM001224">
    <property type="protein sequence ID" value="KEH19484.1"/>
    <property type="molecule type" value="Genomic_DNA"/>
</dbReference>
<dbReference type="EnsemblPlants" id="KEH19484">
    <property type="protein sequence ID" value="KEH19484"/>
    <property type="gene ID" value="MTR_8g461210"/>
</dbReference>
<sequence>MKDLIRKLSAKLRRNHTILRSDSTLQDRLLQKNDVPEGHVPVYVGEEMKLFVINAELLNHPVFVNLLNRAAQEYGYQHEGVLRIPCKVAVFERVLEVLRRNGDSSVLHDILSSDELF</sequence>
<dbReference type="GO" id="GO:0005737">
    <property type="term" value="C:cytoplasm"/>
    <property type="evidence" value="ECO:0007669"/>
    <property type="project" value="EnsemblPlants"/>
</dbReference>
<organism evidence="2 5">
    <name type="scientific">Medicago truncatula</name>
    <name type="common">Barrel medic</name>
    <name type="synonym">Medicago tribuloides</name>
    <dbReference type="NCBI Taxonomy" id="3880"/>
    <lineage>
        <taxon>Eukaryota</taxon>
        <taxon>Viridiplantae</taxon>
        <taxon>Streptophyta</taxon>
        <taxon>Embryophyta</taxon>
        <taxon>Tracheophyta</taxon>
        <taxon>Spermatophyta</taxon>
        <taxon>Magnoliopsida</taxon>
        <taxon>eudicotyledons</taxon>
        <taxon>Gunneridae</taxon>
        <taxon>Pentapetalae</taxon>
        <taxon>rosids</taxon>
        <taxon>fabids</taxon>
        <taxon>Fabales</taxon>
        <taxon>Fabaceae</taxon>
        <taxon>Papilionoideae</taxon>
        <taxon>50 kb inversion clade</taxon>
        <taxon>NPAAA clade</taxon>
        <taxon>Hologalegina</taxon>
        <taxon>IRL clade</taxon>
        <taxon>Trifolieae</taxon>
        <taxon>Medicago</taxon>
    </lineage>
</organism>
<dbReference type="EMBL" id="PSQE01000008">
    <property type="protein sequence ID" value="RHN40805.1"/>
    <property type="molecule type" value="Genomic_DNA"/>
</dbReference>
<reference evidence="2 5" key="1">
    <citation type="journal article" date="2011" name="Nature">
        <title>The Medicago genome provides insight into the evolution of rhizobial symbioses.</title>
        <authorList>
            <person name="Young N.D."/>
            <person name="Debelle F."/>
            <person name="Oldroyd G.E."/>
            <person name="Geurts R."/>
            <person name="Cannon S.B."/>
            <person name="Udvardi M.K."/>
            <person name="Benedito V.A."/>
            <person name="Mayer K.F."/>
            <person name="Gouzy J."/>
            <person name="Schoof H."/>
            <person name="Van de Peer Y."/>
            <person name="Proost S."/>
            <person name="Cook D.R."/>
            <person name="Meyers B.C."/>
            <person name="Spannagl M."/>
            <person name="Cheung F."/>
            <person name="De Mita S."/>
            <person name="Krishnakumar V."/>
            <person name="Gundlach H."/>
            <person name="Zhou S."/>
            <person name="Mudge J."/>
            <person name="Bharti A.K."/>
            <person name="Murray J.D."/>
            <person name="Naoumkina M.A."/>
            <person name="Rosen B."/>
            <person name="Silverstein K.A."/>
            <person name="Tang H."/>
            <person name="Rombauts S."/>
            <person name="Zhao P.X."/>
            <person name="Zhou P."/>
            <person name="Barbe V."/>
            <person name="Bardou P."/>
            <person name="Bechner M."/>
            <person name="Bellec A."/>
            <person name="Berger A."/>
            <person name="Berges H."/>
            <person name="Bidwell S."/>
            <person name="Bisseling T."/>
            <person name="Choisne N."/>
            <person name="Couloux A."/>
            <person name="Denny R."/>
            <person name="Deshpande S."/>
            <person name="Dai X."/>
            <person name="Doyle J.J."/>
            <person name="Dudez A.M."/>
            <person name="Farmer A.D."/>
            <person name="Fouteau S."/>
            <person name="Franken C."/>
            <person name="Gibelin C."/>
            <person name="Gish J."/>
            <person name="Goldstein S."/>
            <person name="Gonzalez A.J."/>
            <person name="Green P.J."/>
            <person name="Hallab A."/>
            <person name="Hartog M."/>
            <person name="Hua A."/>
            <person name="Humphray S.J."/>
            <person name="Jeong D.H."/>
            <person name="Jing Y."/>
            <person name="Jocker A."/>
            <person name="Kenton S.M."/>
            <person name="Kim D.J."/>
            <person name="Klee K."/>
            <person name="Lai H."/>
            <person name="Lang C."/>
            <person name="Lin S."/>
            <person name="Macmil S.L."/>
            <person name="Magdelenat G."/>
            <person name="Matthews L."/>
            <person name="McCorrison J."/>
            <person name="Monaghan E.L."/>
            <person name="Mun J.H."/>
            <person name="Najar F.Z."/>
            <person name="Nicholson C."/>
            <person name="Noirot C."/>
            <person name="O'Bleness M."/>
            <person name="Paule C.R."/>
            <person name="Poulain J."/>
            <person name="Prion F."/>
            <person name="Qin B."/>
            <person name="Qu C."/>
            <person name="Retzel E.F."/>
            <person name="Riddle C."/>
            <person name="Sallet E."/>
            <person name="Samain S."/>
            <person name="Samson N."/>
            <person name="Sanders I."/>
            <person name="Saurat O."/>
            <person name="Scarpelli C."/>
            <person name="Schiex T."/>
            <person name="Segurens B."/>
            <person name="Severin A.J."/>
            <person name="Sherrier D.J."/>
            <person name="Shi R."/>
            <person name="Sims S."/>
            <person name="Singer S.R."/>
            <person name="Sinharoy S."/>
            <person name="Sterck L."/>
            <person name="Viollet A."/>
            <person name="Wang B.B."/>
            <person name="Wang K."/>
            <person name="Wang M."/>
            <person name="Wang X."/>
            <person name="Warfsmann J."/>
            <person name="Weissenbach J."/>
            <person name="White D.D."/>
            <person name="White J.D."/>
            <person name="Wiley G.B."/>
            <person name="Wincker P."/>
            <person name="Xing Y."/>
            <person name="Yang L."/>
            <person name="Yao Z."/>
            <person name="Ying F."/>
            <person name="Zhai J."/>
            <person name="Zhou L."/>
            <person name="Zuber A."/>
            <person name="Denarie J."/>
            <person name="Dixon R.A."/>
            <person name="May G.D."/>
            <person name="Schwartz D.C."/>
            <person name="Rogers J."/>
            <person name="Quetier F."/>
            <person name="Town C.D."/>
            <person name="Roe B.A."/>
        </authorList>
    </citation>
    <scope>NUCLEOTIDE SEQUENCE [LARGE SCALE GENOMIC DNA]</scope>
    <source>
        <strain evidence="2">A17</strain>
        <strain evidence="4 5">cv. Jemalong A17</strain>
    </source>
</reference>
<evidence type="ECO:0000313" key="2">
    <source>
        <dbReference type="EMBL" id="KEH19484.1"/>
    </source>
</evidence>
<dbReference type="Proteomes" id="UP000002051">
    <property type="component" value="Chromosome 8"/>
</dbReference>
<reference evidence="3" key="5">
    <citation type="journal article" date="2018" name="Nat. Plants">
        <title>Whole-genome landscape of Medicago truncatula symbiotic genes.</title>
        <authorList>
            <person name="Pecrix Y."/>
            <person name="Gamas P."/>
            <person name="Carrere S."/>
        </authorList>
    </citation>
    <scope>NUCLEOTIDE SEQUENCE</scope>
    <source>
        <tissue evidence="3">Leaves</tissue>
    </source>
</reference>
<gene>
    <name evidence="4" type="primary">25502470</name>
    <name evidence="2" type="ordered locus">MTR_8g461210</name>
    <name evidence="3" type="ORF">MtrunA17_Chr8g0358871</name>
</gene>
<comment type="similarity">
    <text evidence="1">Belongs to the ARG7 family.</text>
</comment>
<dbReference type="PANTHER" id="PTHR31374">
    <property type="entry name" value="AUXIN-INDUCED PROTEIN-LIKE-RELATED"/>
    <property type="match status" value="1"/>
</dbReference>
<proteinExistence type="inferred from homology"/>
<dbReference type="PANTHER" id="PTHR31374:SF198">
    <property type="entry name" value="AUXIN-RESPONSIVE PROTEIN SAUR72"/>
    <property type="match status" value="1"/>
</dbReference>
<evidence type="ECO:0000313" key="3">
    <source>
        <dbReference type="EMBL" id="RHN40805.1"/>
    </source>
</evidence>
<dbReference type="Proteomes" id="UP000265566">
    <property type="component" value="Chromosome 8"/>
</dbReference>
<dbReference type="AlphaFoldDB" id="A0A072TPQ6"/>
<accession>A0A072TPQ6</accession>
<dbReference type="InterPro" id="IPR003676">
    <property type="entry name" value="SAUR_fam"/>
</dbReference>
<dbReference type="STRING" id="3880.A0A072TPQ6"/>
<name>A0A072TPQ6_MEDTR</name>
<reference evidence="6" key="4">
    <citation type="journal article" date="2018" name="Nat. Plants">
        <title>Whole-genome landscape of Medicago truncatula symbiotic genes.</title>
        <authorList>
            <person name="Pecrix Y."/>
            <person name="Staton S.E."/>
            <person name="Sallet E."/>
            <person name="Lelandais-Briere C."/>
            <person name="Moreau S."/>
            <person name="Carrere S."/>
            <person name="Blein T."/>
            <person name="Jardinaud M.F."/>
            <person name="Latrasse D."/>
            <person name="Zouine M."/>
            <person name="Zahm M."/>
            <person name="Kreplak J."/>
            <person name="Mayjonade B."/>
            <person name="Satge C."/>
            <person name="Perez M."/>
            <person name="Cauet S."/>
            <person name="Marande W."/>
            <person name="Chantry-Darmon C."/>
            <person name="Lopez-Roques C."/>
            <person name="Bouchez O."/>
            <person name="Berard A."/>
            <person name="Debelle F."/>
            <person name="Munos S."/>
            <person name="Bendahmane A."/>
            <person name="Berges H."/>
            <person name="Niebel A."/>
            <person name="Buitink J."/>
            <person name="Frugier F."/>
            <person name="Benhamed M."/>
            <person name="Crespi M."/>
            <person name="Gouzy J."/>
            <person name="Gamas P."/>
        </authorList>
    </citation>
    <scope>NUCLEOTIDE SEQUENCE [LARGE SCALE GENOMIC DNA]</scope>
    <source>
        <strain evidence="6">cv. Jemalong A17</strain>
    </source>
</reference>
<dbReference type="Pfam" id="PF02519">
    <property type="entry name" value="Auxin_inducible"/>
    <property type="match status" value="1"/>
</dbReference>
<evidence type="ECO:0000313" key="5">
    <source>
        <dbReference type="Proteomes" id="UP000002051"/>
    </source>
</evidence>
<evidence type="ECO:0000256" key="1">
    <source>
        <dbReference type="ARBA" id="ARBA00006974"/>
    </source>
</evidence>